<name>A0A1Z4LVP0_9CYAN</name>
<evidence type="ECO:0000313" key="1">
    <source>
        <dbReference type="EMBL" id="BAY85325.1"/>
    </source>
</evidence>
<dbReference type="OrthoDB" id="573320at2"/>
<proteinExistence type="predicted"/>
<dbReference type="Proteomes" id="UP000218418">
    <property type="component" value="Chromosome"/>
</dbReference>
<keyword evidence="2" id="KW-1185">Reference proteome</keyword>
<accession>A0A1Z4LVP0</accession>
<gene>
    <name evidence="1" type="ORF">NIES267_48250</name>
</gene>
<dbReference type="AlphaFoldDB" id="A0A1Z4LVP0"/>
<sequence length="78" mass="8690">MKAQEIMATVDENGQLLLDEPIAVNTSSRVKVIVLFPELDEDDESKESVLESLQTSLLEVSEGKTRPVSELWDDIDAE</sequence>
<organism evidence="1 2">
    <name type="scientific">Calothrix parasitica NIES-267</name>
    <dbReference type="NCBI Taxonomy" id="1973488"/>
    <lineage>
        <taxon>Bacteria</taxon>
        <taxon>Bacillati</taxon>
        <taxon>Cyanobacteriota</taxon>
        <taxon>Cyanophyceae</taxon>
        <taxon>Nostocales</taxon>
        <taxon>Calotrichaceae</taxon>
        <taxon>Calothrix</taxon>
    </lineage>
</organism>
<reference evidence="1 2" key="1">
    <citation type="submission" date="2017-06" db="EMBL/GenBank/DDBJ databases">
        <title>Genome sequencing of cyanobaciteial culture collection at National Institute for Environmental Studies (NIES).</title>
        <authorList>
            <person name="Hirose Y."/>
            <person name="Shimura Y."/>
            <person name="Fujisawa T."/>
            <person name="Nakamura Y."/>
            <person name="Kawachi M."/>
        </authorList>
    </citation>
    <scope>NUCLEOTIDE SEQUENCE [LARGE SCALE GENOMIC DNA]</scope>
    <source>
        <strain evidence="1 2">NIES-267</strain>
    </source>
</reference>
<dbReference type="EMBL" id="AP018227">
    <property type="protein sequence ID" value="BAY85325.1"/>
    <property type="molecule type" value="Genomic_DNA"/>
</dbReference>
<evidence type="ECO:0000313" key="2">
    <source>
        <dbReference type="Proteomes" id="UP000218418"/>
    </source>
</evidence>
<protein>
    <submittedName>
        <fullName evidence="1">Uncharacterized protein</fullName>
    </submittedName>
</protein>